<dbReference type="RefSeq" id="XP_006685444.1">
    <property type="nucleotide sequence ID" value="XM_006685381.1"/>
</dbReference>
<sequence length="1034" mass="116912">MSYFQQPSYQRRPSYQSYNSYAPYNGSNANSNSNLNLQHPGTVTPGTPGDYSMIPSNLMTSPAPSPQFNPISNYQSMTNLNNYNTLEQLNVSRTVILKNLNESLTLSQLLDHMDFGPIEYVKMFSKPAPKNFERTDPEIKNFNVCFISFINSKVSINFTTKYQNLHNLQTLRNALNSKHLKITLNDNKVVNNGLKDFIKLKTLNFIVEYNATRALSVLLKYSPSVPFDDLISDLKVSFKKFGDFEQFKTVDVEGFEDFESDSEIPANSNDYKVLDVQIHFHSIDSAVKCYENCFKSIQAHKKERQTASHFFIGARFTKDRCEPDPANAQSKSKTLDSSPNSENELVIMPNKGLNLQGFDSTPPKEPEDIYSDHSNLNLNSISDVDEDDDDTSYFFNFPRNNSQGSNMNLSSISYQPPSMAPHSTPYSSHIHSPYIPLQRKMSNSGVPFQSPFVSTPHINSPNMNPPNMNGFESHGYMYNPDPYNVGNRTIYLGNLHPSSTVEEIANNVRAGGLVELIKYYPEKRNCFITFIDPNIALKFYLNHQVLHQLIIHGYDITVGWAKTHARPLSRDIALAVTAGASRNVYIGIKVNNDKDGEPQESETKMNLPSEQHLRHDFSHFGEMEQINFYHNNDCVFLNFLNISDAIKLVELFEMKNEEAIGVITNDPGFYERYSNFKISFGKDRCGNPPKFSFKKKLGKSRQKIYFDDSARKQHSPNPITDEAALVFGIIKDDDSKEKESNDILEPSIEPKKPGVVADIEDSEQVKTPSKLKGKFGEEVSDAADDEDDDEDEDEDDDDEDDDISIVIGSDNTSSTTVNNIKDKHEKKKFYNNLVNTSDSFIPLKPKNGSYSNSNSNSTSNSNHNGYSGSRHKHRPAPVSVPQTPNGFMGHSHYGPPPHPMAASPYQSHPHQMSPHPHQMSPHPYPHPGQVQVHGHPGRPQYVQRSNSNYSYYQPQMPFSPQQYPMPPSPMSGGHLVFQGPPPPVQQMYYDSSPTRSSFSGSQVMAQYLAKSQSDDMFYQPHVVYDVDERRRTKK</sequence>
<dbReference type="AlphaFoldDB" id="G3B2B6"/>
<dbReference type="InterPro" id="IPR039171">
    <property type="entry name" value="Cwc2/Slt11"/>
</dbReference>
<dbReference type="GO" id="GO:0003729">
    <property type="term" value="F:mRNA binding"/>
    <property type="evidence" value="ECO:0007669"/>
    <property type="project" value="TreeGrafter"/>
</dbReference>
<evidence type="ECO:0000256" key="1">
    <source>
        <dbReference type="ARBA" id="ARBA00022884"/>
    </source>
</evidence>
<organism evidence="6">
    <name type="scientific">Candida tenuis (strain ATCC 10573 / BCRC 21748 / CBS 615 / JCM 9827 / NBRC 10315 / NRRL Y-1498 / VKM Y-70)</name>
    <name type="common">Yeast</name>
    <name type="synonym">Yamadazyma tenuis</name>
    <dbReference type="NCBI Taxonomy" id="590646"/>
    <lineage>
        <taxon>Eukaryota</taxon>
        <taxon>Fungi</taxon>
        <taxon>Dikarya</taxon>
        <taxon>Ascomycota</taxon>
        <taxon>Saccharomycotina</taxon>
        <taxon>Pichiomycetes</taxon>
        <taxon>Debaryomycetaceae</taxon>
        <taxon>Yamadazyma</taxon>
    </lineage>
</organism>
<feature type="domain" description="RRM" evidence="4">
    <location>
        <begin position="488"/>
        <end position="563"/>
    </location>
</feature>
<dbReference type="Proteomes" id="UP000000707">
    <property type="component" value="Unassembled WGS sequence"/>
</dbReference>
<dbReference type="KEGG" id="cten:18249753"/>
<evidence type="ECO:0000259" key="4">
    <source>
        <dbReference type="PROSITE" id="PS50102"/>
    </source>
</evidence>
<keyword evidence="1 2" id="KW-0694">RNA-binding</keyword>
<feature type="compositionally biased region" description="Polar residues" evidence="3">
    <location>
        <begin position="327"/>
        <end position="341"/>
    </location>
</feature>
<dbReference type="GeneID" id="18249753"/>
<dbReference type="SMART" id="SM00360">
    <property type="entry name" value="RRM"/>
    <property type="match status" value="2"/>
</dbReference>
<dbReference type="PROSITE" id="PS50102">
    <property type="entry name" value="RRM"/>
    <property type="match status" value="1"/>
</dbReference>
<protein>
    <recommendedName>
        <fullName evidence="4">RRM domain-containing protein</fullName>
    </recommendedName>
</protein>
<dbReference type="SUPFAM" id="SSF54928">
    <property type="entry name" value="RNA-binding domain, RBD"/>
    <property type="match status" value="1"/>
</dbReference>
<feature type="region of interest" description="Disordered" evidence="3">
    <location>
        <begin position="1"/>
        <end position="51"/>
    </location>
</feature>
<dbReference type="PANTHER" id="PTHR14089">
    <property type="entry name" value="PRE-MRNA-SPLICING FACTOR RBM22"/>
    <property type="match status" value="1"/>
</dbReference>
<dbReference type="PANTHER" id="PTHR14089:SF8">
    <property type="entry name" value="RNA-BINDING PROTEIN MRN1"/>
    <property type="match status" value="1"/>
</dbReference>
<evidence type="ECO:0000313" key="5">
    <source>
        <dbReference type="EMBL" id="EGV64638.1"/>
    </source>
</evidence>
<gene>
    <name evidence="5" type="ORF">CANTEDRAFT_133954</name>
</gene>
<evidence type="ECO:0000313" key="6">
    <source>
        <dbReference type="Proteomes" id="UP000000707"/>
    </source>
</evidence>
<feature type="region of interest" description="Disordered" evidence="3">
    <location>
        <begin position="321"/>
        <end position="341"/>
    </location>
</feature>
<feature type="region of interest" description="Disordered" evidence="3">
    <location>
        <begin position="736"/>
        <end position="938"/>
    </location>
</feature>
<reference evidence="5 6" key="1">
    <citation type="journal article" date="2011" name="Proc. Natl. Acad. Sci. U.S.A.">
        <title>Comparative genomics of xylose-fermenting fungi for enhanced biofuel production.</title>
        <authorList>
            <person name="Wohlbach D.J."/>
            <person name="Kuo A."/>
            <person name="Sato T.K."/>
            <person name="Potts K.M."/>
            <person name="Salamov A.A."/>
            <person name="LaButti K.M."/>
            <person name="Sun H."/>
            <person name="Clum A."/>
            <person name="Pangilinan J.L."/>
            <person name="Lindquist E.A."/>
            <person name="Lucas S."/>
            <person name="Lapidus A."/>
            <person name="Jin M."/>
            <person name="Gunawan C."/>
            <person name="Balan V."/>
            <person name="Dale B.E."/>
            <person name="Jeffries T.W."/>
            <person name="Zinkel R."/>
            <person name="Barry K.W."/>
            <person name="Grigoriev I.V."/>
            <person name="Gasch A.P."/>
        </authorList>
    </citation>
    <scope>NUCLEOTIDE SEQUENCE [LARGE SCALE GENOMIC DNA]</scope>
    <source>
        <strain evidence="6">ATCC 10573 / BCRC 21748 / CBS 615 / JCM 9827 / NBRC 10315 / NRRL Y-1498 / VKM Y-70</strain>
    </source>
</reference>
<dbReference type="GO" id="GO:0010494">
    <property type="term" value="C:cytoplasmic stress granule"/>
    <property type="evidence" value="ECO:0007669"/>
    <property type="project" value="TreeGrafter"/>
</dbReference>
<proteinExistence type="predicted"/>
<evidence type="ECO:0000256" key="2">
    <source>
        <dbReference type="PROSITE-ProRule" id="PRU00176"/>
    </source>
</evidence>
<dbReference type="InterPro" id="IPR000504">
    <property type="entry name" value="RRM_dom"/>
</dbReference>
<keyword evidence="6" id="KW-1185">Reference proteome</keyword>
<dbReference type="InterPro" id="IPR035979">
    <property type="entry name" value="RBD_domain_sf"/>
</dbReference>
<dbReference type="OrthoDB" id="6407164at2759"/>
<name>G3B2B6_CANTC</name>
<feature type="compositionally biased region" description="Polar residues" evidence="3">
    <location>
        <begin position="809"/>
        <end position="819"/>
    </location>
</feature>
<dbReference type="eggNOG" id="KOG0118">
    <property type="taxonomic scope" value="Eukaryota"/>
</dbReference>
<feature type="compositionally biased region" description="Low complexity" evidence="3">
    <location>
        <begin position="903"/>
        <end position="921"/>
    </location>
</feature>
<dbReference type="InterPro" id="IPR012677">
    <property type="entry name" value="Nucleotide-bd_a/b_plait_sf"/>
</dbReference>
<dbReference type="HOGENOM" id="CLU_285123_0_0_1"/>
<dbReference type="EMBL" id="GL996515">
    <property type="protein sequence ID" value="EGV64638.1"/>
    <property type="molecule type" value="Genomic_DNA"/>
</dbReference>
<feature type="compositionally biased region" description="Low complexity" evidence="3">
    <location>
        <begin position="847"/>
        <end position="868"/>
    </location>
</feature>
<feature type="compositionally biased region" description="Acidic residues" evidence="3">
    <location>
        <begin position="778"/>
        <end position="803"/>
    </location>
</feature>
<dbReference type="Gene3D" id="3.30.70.330">
    <property type="match status" value="2"/>
</dbReference>
<evidence type="ECO:0000256" key="3">
    <source>
        <dbReference type="SAM" id="MobiDB-lite"/>
    </source>
</evidence>
<feature type="compositionally biased region" description="Low complexity" evidence="3">
    <location>
        <begin position="17"/>
        <end position="37"/>
    </location>
</feature>
<feature type="compositionally biased region" description="Polar residues" evidence="3">
    <location>
        <begin position="1"/>
        <end position="16"/>
    </location>
</feature>
<accession>G3B2B6</accession>